<evidence type="ECO:0000313" key="3">
    <source>
        <dbReference type="Proteomes" id="UP000230233"/>
    </source>
</evidence>
<keyword evidence="3" id="KW-1185">Reference proteome</keyword>
<reference evidence="3" key="1">
    <citation type="submission" date="2017-10" db="EMBL/GenBank/DDBJ databases">
        <title>Rapid genome shrinkage in a self-fertile nematode reveals novel sperm competition proteins.</title>
        <authorList>
            <person name="Yin D."/>
            <person name="Schwarz E.M."/>
            <person name="Thomas C.G."/>
            <person name="Felde R.L."/>
            <person name="Korf I.F."/>
            <person name="Cutter A.D."/>
            <person name="Schartner C.M."/>
            <person name="Ralston E.J."/>
            <person name="Meyer B.J."/>
            <person name="Haag E.S."/>
        </authorList>
    </citation>
    <scope>NUCLEOTIDE SEQUENCE [LARGE SCALE GENOMIC DNA]</scope>
    <source>
        <strain evidence="3">JU1422</strain>
    </source>
</reference>
<accession>A0A2G5SQZ8</accession>
<evidence type="ECO:0000256" key="1">
    <source>
        <dbReference type="SAM" id="Phobius"/>
    </source>
</evidence>
<feature type="transmembrane region" description="Helical" evidence="1">
    <location>
        <begin position="166"/>
        <end position="188"/>
    </location>
</feature>
<protein>
    <submittedName>
        <fullName evidence="2">Uncharacterized protein</fullName>
    </submittedName>
</protein>
<sequence length="196" mass="23004">MLTKLLHSHLNKYHDVILLNKHHVTCVPLRNVETVEILKRYLIHPSEDALLLEKSRKRKREKEGVPMKIVLSSRQNMKFVYLLSFALVLGWNSEVVMTRNAVHTVRHDIAFVHTFDTKEMCMSRCRIGCTQQHSEDLMMPRWHCPLQEEDENDVEEEEKTSLGGKMLIIVPCVIFGSLLFLFFCVSAMQRFCRNDY</sequence>
<evidence type="ECO:0000313" key="2">
    <source>
        <dbReference type="EMBL" id="PIC17545.1"/>
    </source>
</evidence>
<keyword evidence="1" id="KW-0472">Membrane</keyword>
<keyword evidence="1" id="KW-1133">Transmembrane helix</keyword>
<comment type="caution">
    <text evidence="2">The sequence shown here is derived from an EMBL/GenBank/DDBJ whole genome shotgun (WGS) entry which is preliminary data.</text>
</comment>
<dbReference type="OrthoDB" id="5807048at2759"/>
<dbReference type="EMBL" id="PDUG01000006">
    <property type="protein sequence ID" value="PIC17545.1"/>
    <property type="molecule type" value="Genomic_DNA"/>
</dbReference>
<keyword evidence="1" id="KW-0812">Transmembrane</keyword>
<proteinExistence type="predicted"/>
<name>A0A2G5SQZ8_9PELO</name>
<gene>
    <name evidence="2" type="primary">Cni-F53B1.3</name>
    <name evidence="2" type="synonym">Cnig_chr_X.g23753</name>
    <name evidence="2" type="ORF">B9Z55_023753</name>
</gene>
<dbReference type="Proteomes" id="UP000230233">
    <property type="component" value="Chromosome X"/>
</dbReference>
<dbReference type="AlphaFoldDB" id="A0A2G5SQZ8"/>
<organism evidence="2 3">
    <name type="scientific">Caenorhabditis nigoni</name>
    <dbReference type="NCBI Taxonomy" id="1611254"/>
    <lineage>
        <taxon>Eukaryota</taxon>
        <taxon>Metazoa</taxon>
        <taxon>Ecdysozoa</taxon>
        <taxon>Nematoda</taxon>
        <taxon>Chromadorea</taxon>
        <taxon>Rhabditida</taxon>
        <taxon>Rhabditina</taxon>
        <taxon>Rhabditomorpha</taxon>
        <taxon>Rhabditoidea</taxon>
        <taxon>Rhabditidae</taxon>
        <taxon>Peloderinae</taxon>
        <taxon>Caenorhabditis</taxon>
    </lineage>
</organism>